<feature type="coiled-coil region" evidence="2">
    <location>
        <begin position="194"/>
        <end position="221"/>
    </location>
</feature>
<dbReference type="EC" id="3.4.21.53" evidence="1"/>
<reference evidence="4" key="1">
    <citation type="submission" date="2020-12" db="EMBL/GenBank/DDBJ databases">
        <title>Clostridium thailandense sp. nov., a novel acetogenic bacterium isolated from peat land soil in Thailand.</title>
        <authorList>
            <person name="Chaikitkaew S."/>
            <person name="Birkeland N.K."/>
        </authorList>
    </citation>
    <scope>NUCLEOTIDE SEQUENCE</scope>
    <source>
        <strain evidence="4">PL3</strain>
    </source>
</reference>
<evidence type="ECO:0000313" key="5">
    <source>
        <dbReference type="Proteomes" id="UP000694308"/>
    </source>
</evidence>
<gene>
    <name evidence="4" type="ORF">I6U48_19090</name>
</gene>
<proteinExistence type="inferred from homology"/>
<comment type="similarity">
    <text evidence="1">Belongs to the peptidase S16 family.</text>
</comment>
<comment type="caution">
    <text evidence="4">The sequence shown here is derived from an EMBL/GenBank/DDBJ whole genome shotgun (WGS) entry which is preliminary data.</text>
</comment>
<keyword evidence="5" id="KW-1185">Reference proteome</keyword>
<dbReference type="GO" id="GO:0006508">
    <property type="term" value="P:proteolysis"/>
    <property type="evidence" value="ECO:0007669"/>
    <property type="project" value="UniProtKB-KW"/>
</dbReference>
<dbReference type="GO" id="GO:0030163">
    <property type="term" value="P:protein catabolic process"/>
    <property type="evidence" value="ECO:0007669"/>
    <property type="project" value="InterPro"/>
</dbReference>
<dbReference type="GO" id="GO:0004176">
    <property type="term" value="F:ATP-dependent peptidase activity"/>
    <property type="evidence" value="ECO:0007669"/>
    <property type="project" value="UniProtKB-UniRule"/>
</dbReference>
<name>A0A949U1Z3_9CLOT</name>
<dbReference type="PROSITE" id="PS51786">
    <property type="entry name" value="LON_PROTEOLYTIC"/>
    <property type="match status" value="1"/>
</dbReference>
<feature type="coiled-coil region" evidence="2">
    <location>
        <begin position="126"/>
        <end position="157"/>
    </location>
</feature>
<evidence type="ECO:0000256" key="1">
    <source>
        <dbReference type="PROSITE-ProRule" id="PRU01122"/>
    </source>
</evidence>
<feature type="active site" evidence="1">
    <location>
        <position position="637"/>
    </location>
</feature>
<dbReference type="Pfam" id="PF05362">
    <property type="entry name" value="Lon_C"/>
    <property type="match status" value="1"/>
</dbReference>
<dbReference type="AlphaFoldDB" id="A0A949U1Z3"/>
<dbReference type="GO" id="GO:0005524">
    <property type="term" value="F:ATP binding"/>
    <property type="evidence" value="ECO:0007669"/>
    <property type="project" value="InterPro"/>
</dbReference>
<dbReference type="InterPro" id="IPR027065">
    <property type="entry name" value="Lon_Prtase"/>
</dbReference>
<keyword evidence="1" id="KW-0720">Serine protease</keyword>
<dbReference type="InterPro" id="IPR041699">
    <property type="entry name" value="AAA_32"/>
</dbReference>
<dbReference type="Pfam" id="PF13654">
    <property type="entry name" value="AAA_32"/>
    <property type="match status" value="1"/>
</dbReference>
<evidence type="ECO:0000259" key="3">
    <source>
        <dbReference type="PROSITE" id="PS51786"/>
    </source>
</evidence>
<evidence type="ECO:0000313" key="4">
    <source>
        <dbReference type="EMBL" id="MBV7275008.1"/>
    </source>
</evidence>
<accession>A0A949U1Z3</accession>
<keyword evidence="1" id="KW-0645">Protease</keyword>
<keyword evidence="2" id="KW-0175">Coiled coil</keyword>
<dbReference type="Proteomes" id="UP000694308">
    <property type="component" value="Unassembled WGS sequence"/>
</dbReference>
<protein>
    <recommendedName>
        <fullName evidence="1">endopeptidase La</fullName>
        <ecNumber evidence="1">3.4.21.53</ecNumber>
    </recommendedName>
</protein>
<feature type="active site" evidence="1">
    <location>
        <position position="680"/>
    </location>
</feature>
<organism evidence="4 5">
    <name type="scientific">Clostridium thailandense</name>
    <dbReference type="NCBI Taxonomy" id="2794346"/>
    <lineage>
        <taxon>Bacteria</taxon>
        <taxon>Bacillati</taxon>
        <taxon>Bacillota</taxon>
        <taxon>Clostridia</taxon>
        <taxon>Eubacteriales</taxon>
        <taxon>Clostridiaceae</taxon>
        <taxon>Clostridium</taxon>
    </lineage>
</organism>
<sequence>MKRKLTPKEIIYDFNLDNIHLREEINNMPEYDEVYKKIKTALEIDRDGYNVYLIDDFSKHKLEAVIEFVKENLKNKGKPQDICYVIKDDEKHPKILFLPGGKGKKLKETLENIQRVYSEITYEFYNNSANKEKEEIIENLQQKRNDLINKLIKMSEDEGFTVRPSQNGFTFIPIKGEGELMNEKEYDSLEIKEKEDILNKVSGLKSRAQEIIEELKEMELSEVEKIKSIMEEYYKKETSKIRKEILDEFGNNEEIKEFLKGVCDNIEDNIKNIYSINYDDDEEEINEIIYKYIVNVIVDNSENDAPQVIFEEDPSISNILGSIEYENKNGTYVTDISLIKGGSFLKANGGCLILRINNLLNNQSAYYYFKKSLMSGKVNLDYNKGYLELLSLSGLKPEPIRFSEKIILIGDYQTYDLLYSYDEDFKKIFKIRAEQKSLLDINNEIKQSFLEKVDIICKNSKLNSLSKEAVKELAKFSSRKAENKNKLFIDDYELRRVLMISDNKVKNDNRTKIEGKDIIDTVYDEESIEKEIGQSYKENKIFINVKDKLIGQINGLSVIDTGYFSFGKPIKITCSCYKGDGNIIDVQKESDLSGKIHNKAISTLRGYVNTLIGGYEKLSVDFHLSFEQLYGRIDGDSASVAEVISMISALSKIGIRQNIAVTGSINQFGEVQPIGGVNEKIEGFYKICKLVDNIEGKGVLIPESNIDSLVLNDEVETEIKKGKFHIYSMASIKDALEVLICDETIGYKELMNTVKKELKKYSGKRTTKKVE</sequence>
<comment type="catalytic activity">
    <reaction evidence="1">
        <text>Hydrolysis of proteins in presence of ATP.</text>
        <dbReference type="EC" id="3.4.21.53"/>
    </reaction>
</comment>
<feature type="domain" description="Lon proteolytic" evidence="3">
    <location>
        <begin position="547"/>
        <end position="742"/>
    </location>
</feature>
<dbReference type="PANTHER" id="PTHR10046">
    <property type="entry name" value="ATP DEPENDENT LON PROTEASE FAMILY MEMBER"/>
    <property type="match status" value="1"/>
</dbReference>
<dbReference type="GO" id="GO:0004252">
    <property type="term" value="F:serine-type endopeptidase activity"/>
    <property type="evidence" value="ECO:0007669"/>
    <property type="project" value="UniProtKB-UniRule"/>
</dbReference>
<dbReference type="InterPro" id="IPR008269">
    <property type="entry name" value="Lon_proteolytic"/>
</dbReference>
<dbReference type="RefSeq" id="WP_218322064.1">
    <property type="nucleotide sequence ID" value="NZ_JAEEGC010000106.1"/>
</dbReference>
<keyword evidence="1" id="KW-0378">Hydrolase</keyword>
<evidence type="ECO:0000256" key="2">
    <source>
        <dbReference type="SAM" id="Coils"/>
    </source>
</evidence>
<dbReference type="EMBL" id="JAEEGC010000106">
    <property type="protein sequence ID" value="MBV7275008.1"/>
    <property type="molecule type" value="Genomic_DNA"/>
</dbReference>